<evidence type="ECO:0000256" key="6">
    <source>
        <dbReference type="ARBA" id="ARBA00022670"/>
    </source>
</evidence>
<dbReference type="GO" id="GO:0046872">
    <property type="term" value="F:metal ion binding"/>
    <property type="evidence" value="ECO:0007669"/>
    <property type="project" value="UniProtKB-KW"/>
</dbReference>
<proteinExistence type="inferred from homology"/>
<comment type="similarity">
    <text evidence="4">Belongs to the peptidase M29 family.</text>
</comment>
<reference evidence="10 11" key="1">
    <citation type="submission" date="2019-11" db="EMBL/GenBank/DDBJ databases">
        <title>Comparative genomics of hydrocarbon-degrading Desulfosarcina strains.</title>
        <authorList>
            <person name="Watanabe M."/>
            <person name="Kojima H."/>
            <person name="Fukui M."/>
        </authorList>
    </citation>
    <scope>NUCLEOTIDE SEQUENCE [LARGE SCALE GENOMIC DNA]</scope>
    <source>
        <strain evidence="10 11">PP31</strain>
    </source>
</reference>
<organism evidence="10 11">
    <name type="scientific">Desulfosarcina widdelii</name>
    <dbReference type="NCBI Taxonomy" id="947919"/>
    <lineage>
        <taxon>Bacteria</taxon>
        <taxon>Pseudomonadati</taxon>
        <taxon>Thermodesulfobacteriota</taxon>
        <taxon>Desulfobacteria</taxon>
        <taxon>Desulfobacterales</taxon>
        <taxon>Desulfosarcinaceae</taxon>
        <taxon>Desulfosarcina</taxon>
    </lineage>
</organism>
<evidence type="ECO:0000256" key="1">
    <source>
        <dbReference type="ARBA" id="ARBA00001941"/>
    </source>
</evidence>
<dbReference type="InterPro" id="IPR000787">
    <property type="entry name" value="Peptidase_M29"/>
</dbReference>
<dbReference type="RefSeq" id="WP_155302865.1">
    <property type="nucleotide sequence ID" value="NZ_AP021875.1"/>
</dbReference>
<dbReference type="GO" id="GO:0008237">
    <property type="term" value="F:metallopeptidase activity"/>
    <property type="evidence" value="ECO:0007669"/>
    <property type="project" value="UniProtKB-KW"/>
</dbReference>
<sequence length="399" mass="45543">MLNETQLERYAEVLLWGLKTARNQPFKKGDVVLVRFNLDAVRLAEILESRLLEMGMNPVRRLNPTPLMEKNFFQQANRNQLVFDPPGEEALYRSLNGSIFLHAPASITHLSAIDPKKIGRFTLSKKHLRDILDQREQAGEFGWTLCMLPTAELARHAGLDEADYAKQIVKACFLNRRDPVAQWKTVFKNAASIKRWLNGMDVKHYQVESANVDLKITPGKQRQWIGISGHNIPSFELFVSPDWRGTSGTYYADQPSYRSGNLVRRVRLEFKKGVAVDIRADEGVDFVKKQLKMDRGASRLGEFSLTDKRFSKIDRFMANTLFDENYGGRWGNCHVALGASYADTFSGDGKTLTKALKTRLGFNDSALHWDLVNTEKKRVVAHLQDGRRETIYENGRFKC</sequence>
<evidence type="ECO:0000313" key="10">
    <source>
        <dbReference type="EMBL" id="BBO73790.1"/>
    </source>
</evidence>
<keyword evidence="8" id="KW-0378">Hydrolase</keyword>
<comment type="cofactor">
    <cofactor evidence="1">
        <name>Co(2+)</name>
        <dbReference type="ChEBI" id="CHEBI:48828"/>
    </cofactor>
</comment>
<name>A0A5K7YZH1_9BACT</name>
<evidence type="ECO:0000256" key="2">
    <source>
        <dbReference type="ARBA" id="ARBA00001946"/>
    </source>
</evidence>
<evidence type="ECO:0000256" key="8">
    <source>
        <dbReference type="ARBA" id="ARBA00022801"/>
    </source>
</evidence>
<gene>
    <name evidence="10" type="ORF">DSCW_12070</name>
</gene>
<dbReference type="PANTHER" id="PTHR34448">
    <property type="entry name" value="AMINOPEPTIDASE"/>
    <property type="match status" value="1"/>
</dbReference>
<dbReference type="InterPro" id="IPR052170">
    <property type="entry name" value="M29_Exopeptidase"/>
</dbReference>
<accession>A0A5K7YZH1</accession>
<dbReference type="PANTHER" id="PTHR34448:SF1">
    <property type="entry name" value="BLL6088 PROTEIN"/>
    <property type="match status" value="1"/>
</dbReference>
<dbReference type="AlphaFoldDB" id="A0A5K7YZH1"/>
<dbReference type="Proteomes" id="UP000427769">
    <property type="component" value="Chromosome"/>
</dbReference>
<dbReference type="GO" id="GO:0006508">
    <property type="term" value="P:proteolysis"/>
    <property type="evidence" value="ECO:0007669"/>
    <property type="project" value="UniProtKB-KW"/>
</dbReference>
<keyword evidence="5 10" id="KW-0031">Aminopeptidase</keyword>
<evidence type="ECO:0000256" key="7">
    <source>
        <dbReference type="ARBA" id="ARBA00022723"/>
    </source>
</evidence>
<comment type="cofactor">
    <cofactor evidence="2">
        <name>Mg(2+)</name>
        <dbReference type="ChEBI" id="CHEBI:18420"/>
    </cofactor>
</comment>
<dbReference type="SUPFAM" id="SSF144052">
    <property type="entry name" value="Thermophilic metalloprotease-like"/>
    <property type="match status" value="1"/>
</dbReference>
<keyword evidence="9" id="KW-0482">Metalloprotease</keyword>
<protein>
    <submittedName>
        <fullName evidence="10">Aminopeptidase</fullName>
    </submittedName>
</protein>
<comment type="cofactor">
    <cofactor evidence="3">
        <name>Zn(2+)</name>
        <dbReference type="ChEBI" id="CHEBI:29105"/>
    </cofactor>
</comment>
<dbReference type="InterPro" id="IPR035097">
    <property type="entry name" value="M29_N-terminal"/>
</dbReference>
<dbReference type="PRINTS" id="PR00919">
    <property type="entry name" value="THERMOPTASE"/>
</dbReference>
<dbReference type="OrthoDB" id="9803993at2"/>
<dbReference type="KEGG" id="dwd:DSCW_12070"/>
<dbReference type="Pfam" id="PF02073">
    <property type="entry name" value="Peptidase_M29"/>
    <property type="match status" value="1"/>
</dbReference>
<evidence type="ECO:0000256" key="9">
    <source>
        <dbReference type="ARBA" id="ARBA00023049"/>
    </source>
</evidence>
<keyword evidence="11" id="KW-1185">Reference proteome</keyword>
<evidence type="ECO:0000256" key="4">
    <source>
        <dbReference type="ARBA" id="ARBA00008236"/>
    </source>
</evidence>
<dbReference type="Gene3D" id="3.40.1830.10">
    <property type="entry name" value="Thermophilic metalloprotease (M29)"/>
    <property type="match status" value="1"/>
</dbReference>
<evidence type="ECO:0000256" key="3">
    <source>
        <dbReference type="ARBA" id="ARBA00001947"/>
    </source>
</evidence>
<dbReference type="EMBL" id="AP021875">
    <property type="protein sequence ID" value="BBO73790.1"/>
    <property type="molecule type" value="Genomic_DNA"/>
</dbReference>
<keyword evidence="6" id="KW-0645">Protease</keyword>
<keyword evidence="7" id="KW-0479">Metal-binding</keyword>
<dbReference type="GO" id="GO:0004177">
    <property type="term" value="F:aminopeptidase activity"/>
    <property type="evidence" value="ECO:0007669"/>
    <property type="project" value="UniProtKB-KW"/>
</dbReference>
<evidence type="ECO:0000256" key="5">
    <source>
        <dbReference type="ARBA" id="ARBA00022438"/>
    </source>
</evidence>
<evidence type="ECO:0000313" key="11">
    <source>
        <dbReference type="Proteomes" id="UP000427769"/>
    </source>
</evidence>